<reference evidence="2 3" key="1">
    <citation type="submission" date="2018-10" db="EMBL/GenBank/DDBJ databases">
        <title>Fifty Aureobasidium pullulans genomes reveal a recombining polyextremotolerant generalist.</title>
        <authorList>
            <person name="Gostincar C."/>
            <person name="Turk M."/>
            <person name="Zajc J."/>
            <person name="Gunde-Cimerman N."/>
        </authorList>
    </citation>
    <scope>NUCLEOTIDE SEQUENCE [LARGE SCALE GENOMIC DNA]</scope>
    <source>
        <strain evidence="2 3">EXF-6604</strain>
    </source>
</reference>
<evidence type="ECO:0000313" key="2">
    <source>
        <dbReference type="EMBL" id="THY26940.1"/>
    </source>
</evidence>
<gene>
    <name evidence="2" type="ORF">D6D01_04258</name>
</gene>
<name>A0A4S9LDC1_AURPU</name>
<dbReference type="AlphaFoldDB" id="A0A4S9LDC1"/>
<dbReference type="Proteomes" id="UP000306584">
    <property type="component" value="Unassembled WGS sequence"/>
</dbReference>
<comment type="caution">
    <text evidence="2">The sequence shown here is derived from an EMBL/GenBank/DDBJ whole genome shotgun (WGS) entry which is preliminary data.</text>
</comment>
<organism evidence="2 3">
    <name type="scientific">Aureobasidium pullulans</name>
    <name type="common">Black yeast</name>
    <name type="synonym">Pullularia pullulans</name>
    <dbReference type="NCBI Taxonomy" id="5580"/>
    <lineage>
        <taxon>Eukaryota</taxon>
        <taxon>Fungi</taxon>
        <taxon>Dikarya</taxon>
        <taxon>Ascomycota</taxon>
        <taxon>Pezizomycotina</taxon>
        <taxon>Dothideomycetes</taxon>
        <taxon>Dothideomycetidae</taxon>
        <taxon>Dothideales</taxon>
        <taxon>Saccotheciaceae</taxon>
        <taxon>Aureobasidium</taxon>
    </lineage>
</organism>
<accession>A0A4S9LDC1</accession>
<sequence>MTMRAREVVEGLCILALAAPALDRAELELSTSRQPALDDGAMLWVLYVFPALNVLLLEFCVPGLRGRDDGEGEEGSGGCRSRFENLVHLVQGDRWTLPAHRSLEAEEASGEAVDSGDGRVVELMQSMRGCSGIMAQGTFRLEAGPASLREPREDRGADGSVPMRQ</sequence>
<protein>
    <submittedName>
        <fullName evidence="2">Uncharacterized protein</fullName>
    </submittedName>
</protein>
<evidence type="ECO:0000256" key="1">
    <source>
        <dbReference type="SAM" id="MobiDB-lite"/>
    </source>
</evidence>
<evidence type="ECO:0000313" key="3">
    <source>
        <dbReference type="Proteomes" id="UP000306584"/>
    </source>
</evidence>
<feature type="region of interest" description="Disordered" evidence="1">
    <location>
        <begin position="142"/>
        <end position="165"/>
    </location>
</feature>
<proteinExistence type="predicted"/>
<dbReference type="EMBL" id="QZBD01000136">
    <property type="protein sequence ID" value="THY26940.1"/>
    <property type="molecule type" value="Genomic_DNA"/>
</dbReference>